<dbReference type="GO" id="GO:0042277">
    <property type="term" value="F:peptide binding"/>
    <property type="evidence" value="ECO:0007669"/>
    <property type="project" value="InterPro"/>
</dbReference>
<evidence type="ECO:0000256" key="7">
    <source>
        <dbReference type="HAMAP-Rule" id="MF_01183"/>
    </source>
</evidence>
<keyword evidence="3 7" id="KW-0574">Periplasm</keyword>
<dbReference type="GO" id="GO:0003755">
    <property type="term" value="F:peptidyl-prolyl cis-trans isomerase activity"/>
    <property type="evidence" value="ECO:0007669"/>
    <property type="project" value="UniProtKB-UniRule"/>
</dbReference>
<evidence type="ECO:0000256" key="2">
    <source>
        <dbReference type="ARBA" id="ARBA00022737"/>
    </source>
</evidence>
<evidence type="ECO:0000313" key="10">
    <source>
        <dbReference type="Proteomes" id="UP000197424"/>
    </source>
</evidence>
<keyword evidence="2 7" id="KW-0677">Repeat</keyword>
<sequence length="434" mass="47867" precursor="true">MMIPSSLTRFAAAALAASLLASPASAAAEVRTVDRIVAVVNKQAITQQALDTRVREAEAQLTRQKVPLPPAGVLQQQMLERMINEEVQLQYAGNNGIALDSAELDRIMDRLAEQNRLTPEQFRARLKADGINEAAFRADLSRQVILDRLREREVDSKVNVSDSEVDAVLRSAVSANRTEFRLSHILITLPEQASPQEVAKRQQRASDAAAKLAAGAPFAQVAASYSDAQDALSGGDLGWRSATRLPPVFVAALEPLKPGQSTQVLRSANGLHILKLEARRSRGDAQMVEQRQVRHILVRANEITSDKDAQTRILQIRDRIANGMPFAEAAKLYSEDGSAPKGGDLGWVNPGDMVPEFERAYLALPVGQLSQPVRSPFGWHLILVEGTRQQDIGDARQRAEIRQELRARKSEQVYAEWLQQLRASAYVSERLQDQ</sequence>
<comment type="catalytic activity">
    <reaction evidence="7">
        <text>[protein]-peptidylproline (omega=180) = [protein]-peptidylproline (omega=0)</text>
        <dbReference type="Rhea" id="RHEA:16237"/>
        <dbReference type="Rhea" id="RHEA-COMP:10747"/>
        <dbReference type="Rhea" id="RHEA-COMP:10748"/>
        <dbReference type="ChEBI" id="CHEBI:83833"/>
        <dbReference type="ChEBI" id="CHEBI:83834"/>
        <dbReference type="EC" id="5.2.1.8"/>
    </reaction>
</comment>
<keyword evidence="6 7" id="KW-0413">Isomerase</keyword>
<evidence type="ECO:0000256" key="1">
    <source>
        <dbReference type="ARBA" id="ARBA00022729"/>
    </source>
</evidence>
<evidence type="ECO:0000313" key="9">
    <source>
        <dbReference type="EMBL" id="ASJ26258.1"/>
    </source>
</evidence>
<dbReference type="InterPro" id="IPR046357">
    <property type="entry name" value="PPIase_dom_sf"/>
</dbReference>
<protein>
    <recommendedName>
        <fullName evidence="7">Chaperone SurA</fullName>
    </recommendedName>
    <alternativeName>
        <fullName evidence="7">Peptidyl-prolyl cis-trans isomerase SurA</fullName>
        <shortName evidence="7">PPIase SurA</shortName>
        <ecNumber evidence="7">5.2.1.8</ecNumber>
    </alternativeName>
    <alternativeName>
        <fullName evidence="7">Rotamase SurA</fullName>
    </alternativeName>
</protein>
<comment type="domain">
    <text evidence="7">The PPIase activity resides only in the second parvulin domain. The N-terminal region and the C-terminal tail are necessary and sufficient for the chaperone activity of SurA. The PPIase activity is dispensable for SurA to function as a chaperone. The N-terminal region and the C-terminal tail are also required for porin recognition.</text>
</comment>
<reference evidence="10" key="1">
    <citation type="submission" date="2017-06" db="EMBL/GenBank/DDBJ databases">
        <title>Whole genome sequence of Laribacter hongkongensis LHGZ1.</title>
        <authorList>
            <person name="Chen D."/>
            <person name="Wu H."/>
            <person name="Chen J."/>
        </authorList>
    </citation>
    <scope>NUCLEOTIDE SEQUENCE [LARGE SCALE GENOMIC DNA]</scope>
    <source>
        <strain evidence="10">LHGZ1</strain>
    </source>
</reference>
<keyword evidence="1 7" id="KW-0732">Signal</keyword>
<dbReference type="HAMAP" id="MF_01183">
    <property type="entry name" value="Chaperone_SurA"/>
    <property type="match status" value="1"/>
</dbReference>
<feature type="signal peptide" evidence="7">
    <location>
        <begin position="1"/>
        <end position="26"/>
    </location>
</feature>
<comment type="subcellular location">
    <subcellularLocation>
        <location evidence="7">Periplasm</location>
    </subcellularLocation>
    <text evidence="7">Is capable of associating with the outer membrane.</text>
</comment>
<feature type="domain" description="PpiC" evidence="8">
    <location>
        <begin position="288"/>
        <end position="386"/>
    </location>
</feature>
<dbReference type="Pfam" id="PF09312">
    <property type="entry name" value="SurA_N"/>
    <property type="match status" value="1"/>
</dbReference>
<dbReference type="AlphaFoldDB" id="A0A248LNF4"/>
<dbReference type="InterPro" id="IPR015391">
    <property type="entry name" value="SurA_N"/>
</dbReference>
<evidence type="ECO:0000256" key="5">
    <source>
        <dbReference type="ARBA" id="ARBA00023186"/>
    </source>
</evidence>
<dbReference type="InterPro" id="IPR023034">
    <property type="entry name" value="PPIase_SurA"/>
</dbReference>
<dbReference type="InterPro" id="IPR000297">
    <property type="entry name" value="PPIase_PpiC"/>
</dbReference>
<dbReference type="InterPro" id="IPR023058">
    <property type="entry name" value="PPIase_PpiC_CS"/>
</dbReference>
<dbReference type="EC" id="5.2.1.8" evidence="7"/>
<keyword evidence="5 7" id="KW-0143">Chaperone</keyword>
<dbReference type="GO" id="GO:0006457">
    <property type="term" value="P:protein folding"/>
    <property type="evidence" value="ECO:0007669"/>
    <property type="project" value="UniProtKB-UniRule"/>
</dbReference>
<dbReference type="GO" id="GO:0043165">
    <property type="term" value="P:Gram-negative-bacterium-type cell outer membrane assembly"/>
    <property type="evidence" value="ECO:0007669"/>
    <property type="project" value="InterPro"/>
</dbReference>
<dbReference type="PANTHER" id="PTHR47637:SF1">
    <property type="entry name" value="CHAPERONE SURA"/>
    <property type="match status" value="1"/>
</dbReference>
<dbReference type="Gene3D" id="1.10.4030.10">
    <property type="entry name" value="Porin chaperone SurA, peptide-binding domain"/>
    <property type="match status" value="1"/>
</dbReference>
<dbReference type="PANTHER" id="PTHR47637">
    <property type="entry name" value="CHAPERONE SURA"/>
    <property type="match status" value="1"/>
</dbReference>
<dbReference type="PROSITE" id="PS50198">
    <property type="entry name" value="PPIC_PPIASE_2"/>
    <property type="match status" value="2"/>
</dbReference>
<organism evidence="9 10">
    <name type="scientific">Laribacter hongkongensis</name>
    <dbReference type="NCBI Taxonomy" id="168471"/>
    <lineage>
        <taxon>Bacteria</taxon>
        <taxon>Pseudomonadati</taxon>
        <taxon>Pseudomonadota</taxon>
        <taxon>Betaproteobacteria</taxon>
        <taxon>Neisseriales</taxon>
        <taxon>Aquaspirillaceae</taxon>
        <taxon>Laribacter</taxon>
    </lineage>
</organism>
<feature type="chain" id="PRO_5013417031" description="Chaperone SurA" evidence="7">
    <location>
        <begin position="27"/>
        <end position="434"/>
    </location>
</feature>
<proteinExistence type="inferred from homology"/>
<evidence type="ECO:0000259" key="8">
    <source>
        <dbReference type="PROSITE" id="PS50198"/>
    </source>
</evidence>
<dbReference type="GO" id="GO:0051082">
    <property type="term" value="F:unfolded protein binding"/>
    <property type="evidence" value="ECO:0007669"/>
    <property type="project" value="UniProtKB-UniRule"/>
</dbReference>
<dbReference type="SUPFAM" id="SSF109998">
    <property type="entry name" value="Triger factor/SurA peptide-binding domain-like"/>
    <property type="match status" value="1"/>
</dbReference>
<accession>A0A248LNF4</accession>
<dbReference type="InterPro" id="IPR050280">
    <property type="entry name" value="OMP_Chaperone_SurA"/>
</dbReference>
<feature type="domain" description="PpiC" evidence="8">
    <location>
        <begin position="177"/>
        <end position="278"/>
    </location>
</feature>
<evidence type="ECO:0000256" key="6">
    <source>
        <dbReference type="ARBA" id="ARBA00023235"/>
    </source>
</evidence>
<comment type="function">
    <text evidence="7">Chaperone involved in the correct folding and assembly of outer membrane proteins. Recognizes specific patterns of aromatic residues and the orientation of their side chains, which are found more frequently in integral outer membrane proteins. May act in both early periplasmic and late outer membrane-associated steps of protein maturation.</text>
</comment>
<dbReference type="Gene3D" id="3.10.50.40">
    <property type="match status" value="2"/>
</dbReference>
<dbReference type="GO" id="GO:0030288">
    <property type="term" value="C:outer membrane-bounded periplasmic space"/>
    <property type="evidence" value="ECO:0007669"/>
    <property type="project" value="InterPro"/>
</dbReference>
<name>A0A248LNF4_9NEIS</name>
<gene>
    <name evidence="7 9" type="primary">surA</name>
    <name evidence="9" type="ORF">LHGZ1_3427</name>
</gene>
<evidence type="ECO:0000256" key="4">
    <source>
        <dbReference type="ARBA" id="ARBA00023110"/>
    </source>
</evidence>
<dbReference type="GO" id="GO:0050821">
    <property type="term" value="P:protein stabilization"/>
    <property type="evidence" value="ECO:0007669"/>
    <property type="project" value="InterPro"/>
</dbReference>
<keyword evidence="4 7" id="KW-0697">Rotamase</keyword>
<dbReference type="PROSITE" id="PS01096">
    <property type="entry name" value="PPIC_PPIASE_1"/>
    <property type="match status" value="1"/>
</dbReference>
<dbReference type="Pfam" id="PF00639">
    <property type="entry name" value="Rotamase"/>
    <property type="match status" value="2"/>
</dbReference>
<dbReference type="InterPro" id="IPR027304">
    <property type="entry name" value="Trigger_fact/SurA_dom_sf"/>
</dbReference>
<dbReference type="RefSeq" id="WP_088861802.1">
    <property type="nucleotide sequence ID" value="NZ_CP022115.1"/>
</dbReference>
<dbReference type="SUPFAM" id="SSF54534">
    <property type="entry name" value="FKBP-like"/>
    <property type="match status" value="2"/>
</dbReference>
<evidence type="ECO:0000256" key="3">
    <source>
        <dbReference type="ARBA" id="ARBA00022764"/>
    </source>
</evidence>
<dbReference type="OrthoDB" id="14196at2"/>
<dbReference type="Proteomes" id="UP000197424">
    <property type="component" value="Chromosome"/>
</dbReference>
<dbReference type="EMBL" id="CP022115">
    <property type="protein sequence ID" value="ASJ26258.1"/>
    <property type="molecule type" value="Genomic_DNA"/>
</dbReference>